<evidence type="ECO:0000313" key="2">
    <source>
        <dbReference type="EMBL" id="STY70960.1"/>
    </source>
</evidence>
<feature type="transmembrane region" description="Helical" evidence="1">
    <location>
        <begin position="228"/>
        <end position="246"/>
    </location>
</feature>
<accession>A0A378NRE8</accession>
<sequence length="469" mass="52346">MDNLKKVLLDVFDLNADRASMQEIAERIESGALLKGTNMAILILAMFIASIGLNMNSTAVIIGAMLISPLMGVIMAIGYGIATYDTAYVRKSFLKLLFQVGFCILTSTIYFYLSPISTASSELLARTEPTIWDVLIALFGGLAGIIGITRKEKSNVIPGVAIATALMPPLCTAGYGIATHSLKFFSGALYLFCINGVFICLSTFIVLKFIKVPAKQYVSIQVLRRQKFYLAIIGIITIIPSVYTAYQSVRDNVEKAQATSYINEYFNYDDRQVVAYHIREDSKTFEVVLIGKTLEETQIDKLKKDLLNYSQLKDLNLKIIQNVYDEGYSKQDIEKLINSSIQQRDGVLNVANKDSDLMKYQNLSVQYYPAYQRITDNQAILKAFNTKGKILFPQIDKIEGGTINNINEKGEVNALKFMVIVYVKEQLSSQDVVKLKSWMESEANMPVILNVQISSDNEDNIISGNGISW</sequence>
<reference evidence="2 3" key="1">
    <citation type="submission" date="2018-06" db="EMBL/GenBank/DDBJ databases">
        <authorList>
            <consortium name="Pathogen Informatics"/>
            <person name="Doyle S."/>
        </authorList>
    </citation>
    <scope>NUCLEOTIDE SEQUENCE [LARGE SCALE GENOMIC DNA]</scope>
    <source>
        <strain evidence="2 3">NCTC10571</strain>
    </source>
</reference>
<dbReference type="EMBL" id="UGPP01000001">
    <property type="protein sequence ID" value="STY70960.1"/>
    <property type="molecule type" value="Genomic_DNA"/>
</dbReference>
<name>A0A378NRE8_9FIRM</name>
<evidence type="ECO:0000313" key="3">
    <source>
        <dbReference type="Proteomes" id="UP000255234"/>
    </source>
</evidence>
<feature type="transmembrane region" description="Helical" evidence="1">
    <location>
        <begin position="156"/>
        <end position="178"/>
    </location>
</feature>
<dbReference type="Proteomes" id="UP000255234">
    <property type="component" value="Unassembled WGS sequence"/>
</dbReference>
<feature type="transmembrane region" description="Helical" evidence="1">
    <location>
        <begin position="131"/>
        <end position="149"/>
    </location>
</feature>
<gene>
    <name evidence="2" type="ORF">NCTC10571_01110</name>
</gene>
<feature type="transmembrane region" description="Helical" evidence="1">
    <location>
        <begin position="184"/>
        <end position="207"/>
    </location>
</feature>
<keyword evidence="1" id="KW-0472">Membrane</keyword>
<dbReference type="PANTHER" id="PTHR20992:SF9">
    <property type="entry name" value="AT15442P-RELATED"/>
    <property type="match status" value="1"/>
</dbReference>
<organism evidence="2 3">
    <name type="scientific">Megamonas hypermegale</name>
    <dbReference type="NCBI Taxonomy" id="158847"/>
    <lineage>
        <taxon>Bacteria</taxon>
        <taxon>Bacillati</taxon>
        <taxon>Bacillota</taxon>
        <taxon>Negativicutes</taxon>
        <taxon>Selenomonadales</taxon>
        <taxon>Selenomonadaceae</taxon>
        <taxon>Megamonas</taxon>
    </lineage>
</organism>
<feature type="transmembrane region" description="Helical" evidence="1">
    <location>
        <begin position="93"/>
        <end position="111"/>
    </location>
</feature>
<dbReference type="PANTHER" id="PTHR20992">
    <property type="entry name" value="AT15442P-RELATED"/>
    <property type="match status" value="1"/>
</dbReference>
<keyword evidence="1" id="KW-1133">Transmembrane helix</keyword>
<keyword evidence="1" id="KW-0812">Transmembrane</keyword>
<dbReference type="RefSeq" id="WP_115151371.1">
    <property type="nucleotide sequence ID" value="NZ_UGPP01000001.1"/>
</dbReference>
<dbReference type="InterPro" id="IPR005240">
    <property type="entry name" value="DUF389"/>
</dbReference>
<dbReference type="Pfam" id="PF04087">
    <property type="entry name" value="DUF389"/>
    <property type="match status" value="1"/>
</dbReference>
<dbReference type="NCBIfam" id="TIGR00341">
    <property type="entry name" value="TIGR00341 family protein"/>
    <property type="match status" value="1"/>
</dbReference>
<proteinExistence type="predicted"/>
<protein>
    <submittedName>
        <fullName evidence="2">Uncharacterized hydrophobic domain</fullName>
    </submittedName>
</protein>
<evidence type="ECO:0000256" key="1">
    <source>
        <dbReference type="SAM" id="Phobius"/>
    </source>
</evidence>
<feature type="transmembrane region" description="Helical" evidence="1">
    <location>
        <begin position="32"/>
        <end position="53"/>
    </location>
</feature>
<dbReference type="AlphaFoldDB" id="A0A378NRE8"/>
<feature type="transmembrane region" description="Helical" evidence="1">
    <location>
        <begin position="59"/>
        <end position="81"/>
    </location>
</feature>